<dbReference type="OrthoDB" id="9802516at2"/>
<dbReference type="PANTHER" id="PTHR34039:SF1">
    <property type="entry name" value="UPF0102 PROTEIN YRAN"/>
    <property type="match status" value="1"/>
</dbReference>
<dbReference type="STRING" id="856736.SAMN04488058_10756"/>
<evidence type="ECO:0000313" key="3">
    <source>
        <dbReference type="EMBL" id="SEJ38669.1"/>
    </source>
</evidence>
<dbReference type="SUPFAM" id="SSF52980">
    <property type="entry name" value="Restriction endonuclease-like"/>
    <property type="match status" value="1"/>
</dbReference>
<protein>
    <recommendedName>
        <fullName evidence="2">UPF0102 protein SAMN04488058_10756</fullName>
    </recommendedName>
</protein>
<dbReference type="RefSeq" id="WP_092264378.1">
    <property type="nucleotide sequence ID" value="NZ_FNZA01000007.1"/>
</dbReference>
<dbReference type="Gene3D" id="3.40.1350.10">
    <property type="match status" value="1"/>
</dbReference>
<organism evidence="3 4">
    <name type="scientific">Deinococcus reticulitermitis</name>
    <dbReference type="NCBI Taxonomy" id="856736"/>
    <lineage>
        <taxon>Bacteria</taxon>
        <taxon>Thermotogati</taxon>
        <taxon>Deinococcota</taxon>
        <taxon>Deinococci</taxon>
        <taxon>Deinococcales</taxon>
        <taxon>Deinococcaceae</taxon>
        <taxon>Deinococcus</taxon>
    </lineage>
</organism>
<gene>
    <name evidence="3" type="ORF">SAMN04488058_10756</name>
</gene>
<name>A0A1H6YBQ0_9DEIO</name>
<dbReference type="EMBL" id="FNZA01000007">
    <property type="protein sequence ID" value="SEJ38669.1"/>
    <property type="molecule type" value="Genomic_DNA"/>
</dbReference>
<dbReference type="NCBIfam" id="NF009150">
    <property type="entry name" value="PRK12497.1-3"/>
    <property type="match status" value="1"/>
</dbReference>
<accession>A0A1H6YBQ0</accession>
<dbReference type="InterPro" id="IPR011335">
    <property type="entry name" value="Restrct_endonuc-II-like"/>
</dbReference>
<dbReference type="PANTHER" id="PTHR34039">
    <property type="entry name" value="UPF0102 PROTEIN YRAN"/>
    <property type="match status" value="1"/>
</dbReference>
<evidence type="ECO:0000256" key="2">
    <source>
        <dbReference type="HAMAP-Rule" id="MF_00048"/>
    </source>
</evidence>
<dbReference type="InterPro" id="IPR011856">
    <property type="entry name" value="tRNA_endonuc-like_dom_sf"/>
</dbReference>
<evidence type="ECO:0000313" key="4">
    <source>
        <dbReference type="Proteomes" id="UP000199223"/>
    </source>
</evidence>
<proteinExistence type="inferred from homology"/>
<dbReference type="GO" id="GO:0004519">
    <property type="term" value="F:endonuclease activity"/>
    <property type="evidence" value="ECO:0007669"/>
    <property type="project" value="UniProtKB-KW"/>
</dbReference>
<evidence type="ECO:0000256" key="1">
    <source>
        <dbReference type="ARBA" id="ARBA00006738"/>
    </source>
</evidence>
<sequence>MKGADAEARAAAHLEALGRVVLARNYRIPGGEIDLVSRDADGTLIFTEVRQRRSARYGDAAESVTPRKLALMHRAALGYLTRELGRDDLPCRLEVLTIQGPAATGELTLLDVEG</sequence>
<keyword evidence="3" id="KW-0378">Hydrolase</keyword>
<dbReference type="GO" id="GO:0003676">
    <property type="term" value="F:nucleic acid binding"/>
    <property type="evidence" value="ECO:0007669"/>
    <property type="project" value="InterPro"/>
</dbReference>
<dbReference type="AlphaFoldDB" id="A0A1H6YBQ0"/>
<reference evidence="4" key="1">
    <citation type="submission" date="2016-10" db="EMBL/GenBank/DDBJ databases">
        <authorList>
            <person name="Varghese N."/>
            <person name="Submissions S."/>
        </authorList>
    </citation>
    <scope>NUCLEOTIDE SEQUENCE [LARGE SCALE GENOMIC DNA]</scope>
    <source>
        <strain evidence="4">CGMCC 1.10218</strain>
    </source>
</reference>
<dbReference type="InterPro" id="IPR003509">
    <property type="entry name" value="UPF0102_YraN-like"/>
</dbReference>
<dbReference type="Proteomes" id="UP000199223">
    <property type="component" value="Unassembled WGS sequence"/>
</dbReference>
<keyword evidence="3" id="KW-0540">Nuclease</keyword>
<dbReference type="HAMAP" id="MF_00048">
    <property type="entry name" value="UPF0102"/>
    <property type="match status" value="1"/>
</dbReference>
<keyword evidence="4" id="KW-1185">Reference proteome</keyword>
<keyword evidence="3" id="KW-0255">Endonuclease</keyword>
<comment type="similarity">
    <text evidence="1 2">Belongs to the UPF0102 family.</text>
</comment>
<dbReference type="NCBIfam" id="TIGR00252">
    <property type="entry name" value="YraN family protein"/>
    <property type="match status" value="1"/>
</dbReference>
<dbReference type="Pfam" id="PF02021">
    <property type="entry name" value="UPF0102"/>
    <property type="match status" value="1"/>
</dbReference>